<evidence type="ECO:0000313" key="1">
    <source>
        <dbReference type="EMBL" id="MXS52859.1"/>
    </source>
</evidence>
<dbReference type="AlphaFoldDB" id="A0AAP6RHD6"/>
<gene>
    <name evidence="1" type="ORF">GTI81_09060</name>
</gene>
<dbReference type="RefSeq" id="WP_160808358.1">
    <property type="nucleotide sequence ID" value="NZ_WVTG01000001.1"/>
</dbReference>
<sequence>MPPERKSVYEKDEELFRTKCIIEERERIIDELLAENVDLRIIQKVTKFYKSGIIKRKIKLLEKQLEIEQKKEIEHS</sequence>
<evidence type="ECO:0000313" key="2">
    <source>
        <dbReference type="Proteomes" id="UP000429730"/>
    </source>
</evidence>
<reference evidence="1 2" key="1">
    <citation type="submission" date="2019-04" db="EMBL/GenBank/DDBJ databases">
        <title>Step-wise assembly of the neonatal virome modulated by breast feeding.</title>
        <authorList>
            <person name="Liang G."/>
            <person name="Bushman F."/>
        </authorList>
    </citation>
    <scope>NUCLEOTIDE SEQUENCE [LARGE SCALE GENOMIC DNA]</scope>
    <source>
        <strain evidence="1 2">E3754</strain>
    </source>
</reference>
<protein>
    <submittedName>
        <fullName evidence="1">Uncharacterized protein</fullName>
    </submittedName>
</protein>
<comment type="caution">
    <text evidence="1">The sequence shown here is derived from an EMBL/GenBank/DDBJ whole genome shotgun (WGS) entry which is preliminary data.</text>
</comment>
<organism evidence="1 2">
    <name type="scientific">Enterococcus faecalis</name>
    <name type="common">Streptococcus faecalis</name>
    <dbReference type="NCBI Taxonomy" id="1351"/>
    <lineage>
        <taxon>Bacteria</taxon>
        <taxon>Bacillati</taxon>
        <taxon>Bacillota</taxon>
        <taxon>Bacilli</taxon>
        <taxon>Lactobacillales</taxon>
        <taxon>Enterococcaceae</taxon>
        <taxon>Enterococcus</taxon>
    </lineage>
</organism>
<proteinExistence type="predicted"/>
<accession>A0AAP6RHD6</accession>
<dbReference type="EMBL" id="WVTJ01000015">
    <property type="protein sequence ID" value="MXS52859.1"/>
    <property type="molecule type" value="Genomic_DNA"/>
</dbReference>
<dbReference type="Proteomes" id="UP000429730">
    <property type="component" value="Unassembled WGS sequence"/>
</dbReference>
<name>A0AAP6RHD6_ENTFL</name>